<evidence type="ECO:0000259" key="7">
    <source>
        <dbReference type="PROSITE" id="PS51866"/>
    </source>
</evidence>
<keyword evidence="3 5" id="KW-0500">Molybdenum</keyword>
<evidence type="ECO:0000256" key="1">
    <source>
        <dbReference type="ARBA" id="ARBA00008110"/>
    </source>
</evidence>
<keyword evidence="9" id="KW-1185">Reference proteome</keyword>
<dbReference type="EMBL" id="JACCEM010000002">
    <property type="protein sequence ID" value="NYT48637.1"/>
    <property type="molecule type" value="Genomic_DNA"/>
</dbReference>
<gene>
    <name evidence="8" type="ORF">H0A72_04875</name>
</gene>
<dbReference type="Pfam" id="PF03459">
    <property type="entry name" value="TOBE"/>
    <property type="match status" value="2"/>
</dbReference>
<dbReference type="AlphaFoldDB" id="A0A853FWW9"/>
<evidence type="ECO:0000256" key="2">
    <source>
        <dbReference type="ARBA" id="ARBA00022448"/>
    </source>
</evidence>
<dbReference type="PANTHER" id="PTHR30432:SF1">
    <property type="entry name" value="DNA-BINDING TRANSCRIPTIONAL DUAL REGULATOR MODE"/>
    <property type="match status" value="1"/>
</dbReference>
<dbReference type="InterPro" id="IPR004606">
    <property type="entry name" value="Mop_domain"/>
</dbReference>
<dbReference type="InterPro" id="IPR036390">
    <property type="entry name" value="WH_DNA-bd_sf"/>
</dbReference>
<evidence type="ECO:0000256" key="5">
    <source>
        <dbReference type="PIRNR" id="PIRNR005763"/>
    </source>
</evidence>
<evidence type="ECO:0000256" key="3">
    <source>
        <dbReference type="ARBA" id="ARBA00022505"/>
    </source>
</evidence>
<keyword evidence="4" id="KW-0677">Repeat</keyword>
<dbReference type="Pfam" id="PF00126">
    <property type="entry name" value="HTH_1"/>
    <property type="match status" value="1"/>
</dbReference>
<feature type="region of interest" description="Required for dimer formation and molybdate binding" evidence="6">
    <location>
        <begin position="137"/>
        <end position="145"/>
    </location>
</feature>
<evidence type="ECO:0000313" key="8">
    <source>
        <dbReference type="EMBL" id="NYT48637.1"/>
    </source>
</evidence>
<dbReference type="InterPro" id="IPR005116">
    <property type="entry name" value="Transp-assoc_OB_typ1"/>
</dbReference>
<dbReference type="Gene3D" id="2.40.50.100">
    <property type="match status" value="2"/>
</dbReference>
<feature type="domain" description="Mop" evidence="7">
    <location>
        <begin position="136"/>
        <end position="202"/>
    </location>
</feature>
<comment type="similarity">
    <text evidence="1 5">Belongs to the ModE family.</text>
</comment>
<proteinExistence type="inferred from homology"/>
<dbReference type="NCBIfam" id="TIGR00638">
    <property type="entry name" value="Mop"/>
    <property type="match status" value="2"/>
</dbReference>
<sequence>MSKKSDHAPGRPALELSGSIWFRSGDQDWGSQKRMALLEAIDQAGSITAAAKKVGLSYKGAWDAVDTMNNLAGEPLVLRSTGGQRGGGATLTPRAKALLATFRALNAEHERFMARLASVSRQAPDNLELIQHMMIQTSARNKLAGTVQRIKVGAVNDEITLKLNDDTAIVASISSESTAELGLCVGKRALAFIKASSVIVGLPGGDTRLSARNQLAGRIVRIVEGAVNTEVSIALRGGQVLTAMLSRDSALSLELREEQPAYAIFKASSVMLGVLD</sequence>
<protein>
    <submittedName>
        <fullName evidence="8">TOBE domain-containing protein</fullName>
    </submittedName>
</protein>
<dbReference type="InterPro" id="IPR051815">
    <property type="entry name" value="Molybdate_resp_trans_reg"/>
</dbReference>
<dbReference type="InterPro" id="IPR036388">
    <property type="entry name" value="WH-like_DNA-bd_sf"/>
</dbReference>
<name>A0A853FWW9_9BURK</name>
<dbReference type="PANTHER" id="PTHR30432">
    <property type="entry name" value="TRANSCRIPTIONAL REGULATOR MODE"/>
    <property type="match status" value="1"/>
</dbReference>
<dbReference type="InterPro" id="IPR008995">
    <property type="entry name" value="Mo/tungstate-bd_C_term_dom"/>
</dbReference>
<dbReference type="Proteomes" id="UP000559809">
    <property type="component" value="Unassembled WGS sequence"/>
</dbReference>
<feature type="domain" description="Mop" evidence="7">
    <location>
        <begin position="208"/>
        <end position="274"/>
    </location>
</feature>
<accession>A0A853FWW9</accession>
<dbReference type="SUPFAM" id="SSF46785">
    <property type="entry name" value="Winged helix' DNA-binding domain"/>
    <property type="match status" value="1"/>
</dbReference>
<reference evidence="8 9" key="1">
    <citation type="submission" date="2020-07" db="EMBL/GenBank/DDBJ databases">
        <title>Taxonomic revisions and descriptions of new bacterial species based on genomic comparisons in the high-G+C-content subgroup of the family Alcaligenaceae.</title>
        <authorList>
            <person name="Szabo A."/>
            <person name="Felfoldi T."/>
        </authorList>
    </citation>
    <scope>NUCLEOTIDE SEQUENCE [LARGE SCALE GENOMIC DNA]</scope>
    <source>
        <strain evidence="8 9">LMG 24012</strain>
    </source>
</reference>
<evidence type="ECO:0000256" key="4">
    <source>
        <dbReference type="ARBA" id="ARBA00022737"/>
    </source>
</evidence>
<dbReference type="SUPFAM" id="SSF50331">
    <property type="entry name" value="MOP-like"/>
    <property type="match status" value="2"/>
</dbReference>
<dbReference type="GO" id="GO:0030151">
    <property type="term" value="F:molybdenum ion binding"/>
    <property type="evidence" value="ECO:0007669"/>
    <property type="project" value="UniProtKB-UniRule"/>
</dbReference>
<dbReference type="PIRSF" id="PIRSF005763">
    <property type="entry name" value="Txn_reg_ModE"/>
    <property type="match status" value="1"/>
</dbReference>
<evidence type="ECO:0000313" key="9">
    <source>
        <dbReference type="Proteomes" id="UP000559809"/>
    </source>
</evidence>
<evidence type="ECO:0000256" key="6">
    <source>
        <dbReference type="PIRSR" id="PIRSR005763-1"/>
    </source>
</evidence>
<comment type="caution">
    <text evidence="8">The sequence shown here is derived from an EMBL/GenBank/DDBJ whole genome shotgun (WGS) entry which is preliminary data.</text>
</comment>
<dbReference type="InterPro" id="IPR000847">
    <property type="entry name" value="LysR_HTH_N"/>
</dbReference>
<dbReference type="GO" id="GO:0015689">
    <property type="term" value="P:molybdate ion transport"/>
    <property type="evidence" value="ECO:0007669"/>
    <property type="project" value="UniProtKB-UniRule"/>
</dbReference>
<dbReference type="Gene3D" id="1.10.10.10">
    <property type="entry name" value="Winged helix-like DNA-binding domain superfamily/Winged helix DNA-binding domain"/>
    <property type="match status" value="1"/>
</dbReference>
<dbReference type="PROSITE" id="PS51866">
    <property type="entry name" value="MOP"/>
    <property type="match status" value="2"/>
</dbReference>
<dbReference type="RefSeq" id="WP_180153920.1">
    <property type="nucleotide sequence ID" value="NZ_JACCEM010000002.1"/>
</dbReference>
<dbReference type="GO" id="GO:0003700">
    <property type="term" value="F:DNA-binding transcription factor activity"/>
    <property type="evidence" value="ECO:0007669"/>
    <property type="project" value="InterPro"/>
</dbReference>
<dbReference type="InterPro" id="IPR016462">
    <property type="entry name" value="ModE"/>
</dbReference>
<keyword evidence="2 5" id="KW-0813">Transport</keyword>
<organism evidence="8 9">
    <name type="scientific">Parapusillimonas granuli</name>
    <dbReference type="NCBI Taxonomy" id="380911"/>
    <lineage>
        <taxon>Bacteria</taxon>
        <taxon>Pseudomonadati</taxon>
        <taxon>Pseudomonadota</taxon>
        <taxon>Betaproteobacteria</taxon>
        <taxon>Burkholderiales</taxon>
        <taxon>Alcaligenaceae</taxon>
        <taxon>Parapusillimonas</taxon>
    </lineage>
</organism>